<evidence type="ECO:0000313" key="1">
    <source>
        <dbReference type="EMBL" id="CDJ66709.1"/>
    </source>
</evidence>
<evidence type="ECO:0000313" key="2">
    <source>
        <dbReference type="Proteomes" id="UP000030754"/>
    </source>
</evidence>
<dbReference type="GeneID" id="25472574"/>
<organism evidence="1 2">
    <name type="scientific">Eimeria necatrix</name>
    <dbReference type="NCBI Taxonomy" id="51315"/>
    <lineage>
        <taxon>Eukaryota</taxon>
        <taxon>Sar</taxon>
        <taxon>Alveolata</taxon>
        <taxon>Apicomplexa</taxon>
        <taxon>Conoidasida</taxon>
        <taxon>Coccidia</taxon>
        <taxon>Eucoccidiorida</taxon>
        <taxon>Eimeriorina</taxon>
        <taxon>Eimeriidae</taxon>
        <taxon>Eimeria</taxon>
    </lineage>
</organism>
<sequence length="53" mass="5777">MEEAKKRKVKRGKSGVRGTGIMAKVGGVARCLYTPSRARKSGKLARKRTLFGV</sequence>
<dbReference type="EMBL" id="HG723751">
    <property type="protein sequence ID" value="CDJ66709.1"/>
    <property type="molecule type" value="Genomic_DNA"/>
</dbReference>
<reference evidence="1" key="2">
    <citation type="submission" date="2013-10" db="EMBL/GenBank/DDBJ databases">
        <authorList>
            <person name="Aslett M."/>
        </authorList>
    </citation>
    <scope>NUCLEOTIDE SEQUENCE [LARGE SCALE GENOMIC DNA]</scope>
    <source>
        <strain evidence="1">Houghton</strain>
    </source>
</reference>
<keyword evidence="2" id="KW-1185">Reference proteome</keyword>
<name>U6MW46_9EIME</name>
<dbReference type="VEuPathDB" id="ToxoDB:ENH_00024040"/>
<dbReference type="Proteomes" id="UP000030754">
    <property type="component" value="Unassembled WGS sequence"/>
</dbReference>
<accession>U6MW46</accession>
<proteinExistence type="predicted"/>
<protein>
    <submittedName>
        <fullName evidence="1">Uncharacterized protein</fullName>
    </submittedName>
</protein>
<dbReference type="RefSeq" id="XP_013435176.1">
    <property type="nucleotide sequence ID" value="XM_013579722.1"/>
</dbReference>
<reference evidence="1" key="1">
    <citation type="submission" date="2013-10" db="EMBL/GenBank/DDBJ databases">
        <title>Genomic analysis of the causative agents of coccidiosis in chickens.</title>
        <authorList>
            <person name="Reid A.J."/>
            <person name="Blake D."/>
            <person name="Billington K."/>
            <person name="Browne H."/>
            <person name="Dunn M."/>
            <person name="Hung S."/>
            <person name="Kawahara F."/>
            <person name="Miranda-Saavedra D."/>
            <person name="Mourier T."/>
            <person name="Nagra H."/>
            <person name="Otto T.D."/>
            <person name="Rawlings N."/>
            <person name="Sanchez A."/>
            <person name="Sanders M."/>
            <person name="Subramaniam C."/>
            <person name="Tay Y."/>
            <person name="Dear P."/>
            <person name="Doerig C."/>
            <person name="Gruber A."/>
            <person name="Parkinson J."/>
            <person name="Shirley M."/>
            <person name="Wan K.L."/>
            <person name="Berriman M."/>
            <person name="Tomley F."/>
            <person name="Pain A."/>
        </authorList>
    </citation>
    <scope>NUCLEOTIDE SEQUENCE [LARGE SCALE GENOMIC DNA]</scope>
    <source>
        <strain evidence="1">Houghton</strain>
    </source>
</reference>
<gene>
    <name evidence="1" type="ORF">ENH_00024040</name>
</gene>
<dbReference type="AlphaFoldDB" id="U6MW46"/>